<organism evidence="8 9">
    <name type="scientific">Eggerthella guodeyinii</name>
    <dbReference type="NCBI Taxonomy" id="2690837"/>
    <lineage>
        <taxon>Bacteria</taxon>
        <taxon>Bacillati</taxon>
        <taxon>Actinomycetota</taxon>
        <taxon>Coriobacteriia</taxon>
        <taxon>Eggerthellales</taxon>
        <taxon>Eggerthellaceae</taxon>
        <taxon>Eggerthella</taxon>
    </lineage>
</organism>
<dbReference type="PANTHER" id="PTHR43823">
    <property type="entry name" value="SPORULATION PROTEIN YKVU"/>
    <property type="match status" value="1"/>
</dbReference>
<dbReference type="EMBL" id="VTFY01000020">
    <property type="protein sequence ID" value="MRX84035.1"/>
    <property type="molecule type" value="Genomic_DNA"/>
</dbReference>
<gene>
    <name evidence="8" type="ORF">GJG86_16270</name>
</gene>
<dbReference type="Proteomes" id="UP000438093">
    <property type="component" value="Unassembled WGS sequence"/>
</dbReference>
<reference evidence="9" key="1">
    <citation type="submission" date="2019-08" db="EMBL/GenBank/DDBJ databases">
        <title>Arthrobacter sp. nov., isolated from plateau pika and Tibetan wild ass.</title>
        <authorList>
            <person name="Ge Y."/>
        </authorList>
    </citation>
    <scope>NUCLEOTIDE SEQUENCE [LARGE SCALE GENOMIC DNA]</scope>
    <source>
        <strain evidence="9">HF-4214</strain>
    </source>
</reference>
<dbReference type="PIRSF" id="PIRSF006603">
    <property type="entry name" value="DinF"/>
    <property type="match status" value="1"/>
</dbReference>
<dbReference type="NCBIfam" id="TIGR00797">
    <property type="entry name" value="matE"/>
    <property type="match status" value="1"/>
</dbReference>
<evidence type="ECO:0000256" key="6">
    <source>
        <dbReference type="ARBA" id="ARBA00023136"/>
    </source>
</evidence>
<evidence type="ECO:0000313" key="8">
    <source>
        <dbReference type="EMBL" id="MRX84035.1"/>
    </source>
</evidence>
<dbReference type="InterPro" id="IPR002528">
    <property type="entry name" value="MATE_fam"/>
</dbReference>
<dbReference type="Pfam" id="PF01554">
    <property type="entry name" value="MatE"/>
    <property type="match status" value="2"/>
</dbReference>
<proteinExistence type="predicted"/>
<dbReference type="GO" id="GO:0015297">
    <property type="term" value="F:antiporter activity"/>
    <property type="evidence" value="ECO:0007669"/>
    <property type="project" value="InterPro"/>
</dbReference>
<evidence type="ECO:0000313" key="9">
    <source>
        <dbReference type="Proteomes" id="UP000438093"/>
    </source>
</evidence>
<sequence length="466" mass="47241">MKHDNDYYLREAAPVSAIAHMCVPLLAAMGVMTLASLVDAFFVGQLGDTAALAAVALALPFTTGLMAVGDLLGTGGSTFIARLLGAGKAGEAKRVSATNHALALVFGVIAAVLSLAFLEPLANLLGATGDTLAPTMTYLGILAAGAPLAVLSFVLDQDVRAEGAAKASMIGTIISAVANLLLDPLFIFAFGWGVAGAALATVASWLVSATYLVVYVKRGGTQSISPKDALFTAPVLKEILSVGFSAFAMTLLMTVSAWVLDVLAAGYSAATVAGIGIAFRVSMFAGLFTVAATVGVVPLIGYAYAAGNRTRIKELVKTVALILAVLLAAAGAALLVFGRPLVGVFSSDPAVIEVGMFALIALVAGVFVSSASELILGMLQALGRGVPASVVSVARGVITIALYVAGNALFAFAGLMLAGVVSEALALIVALAFVPYLVKKVRGAGRADKEIETTEAILIAPALEVR</sequence>
<dbReference type="PANTHER" id="PTHR43823:SF3">
    <property type="entry name" value="MULTIDRUG EXPORT PROTEIN MEPA"/>
    <property type="match status" value="1"/>
</dbReference>
<accession>A0A6N7RRK5</accession>
<evidence type="ECO:0000256" key="4">
    <source>
        <dbReference type="ARBA" id="ARBA00022692"/>
    </source>
</evidence>
<keyword evidence="5 7" id="KW-1133">Transmembrane helix</keyword>
<name>A0A6N7RRK5_9ACTN</name>
<keyword evidence="9" id="KW-1185">Reference proteome</keyword>
<feature type="transmembrane region" description="Helical" evidence="7">
    <location>
        <begin position="167"/>
        <end position="188"/>
    </location>
</feature>
<keyword evidence="2" id="KW-0813">Transport</keyword>
<protein>
    <submittedName>
        <fullName evidence="8">MATE family efflux transporter</fullName>
    </submittedName>
</protein>
<feature type="transmembrane region" description="Helical" evidence="7">
    <location>
        <begin position="101"/>
        <end position="118"/>
    </location>
</feature>
<feature type="transmembrane region" description="Helical" evidence="7">
    <location>
        <begin position="411"/>
        <end position="438"/>
    </location>
</feature>
<feature type="transmembrane region" description="Helical" evidence="7">
    <location>
        <begin position="386"/>
        <end position="405"/>
    </location>
</feature>
<evidence type="ECO:0000256" key="2">
    <source>
        <dbReference type="ARBA" id="ARBA00022448"/>
    </source>
</evidence>
<feature type="transmembrane region" description="Helical" evidence="7">
    <location>
        <begin position="194"/>
        <end position="214"/>
    </location>
</feature>
<feature type="transmembrane region" description="Helical" evidence="7">
    <location>
        <begin position="138"/>
        <end position="155"/>
    </location>
</feature>
<feature type="transmembrane region" description="Helical" evidence="7">
    <location>
        <begin position="315"/>
        <end position="337"/>
    </location>
</feature>
<keyword evidence="4 7" id="KW-0812">Transmembrane</keyword>
<keyword evidence="3" id="KW-1003">Cell membrane</keyword>
<dbReference type="AlphaFoldDB" id="A0A6N7RRK5"/>
<dbReference type="RefSeq" id="WP_154334894.1">
    <property type="nucleotide sequence ID" value="NZ_VTFY01000020.1"/>
</dbReference>
<evidence type="ECO:0000256" key="5">
    <source>
        <dbReference type="ARBA" id="ARBA00022989"/>
    </source>
</evidence>
<comment type="subcellular location">
    <subcellularLocation>
        <location evidence="1">Cell membrane</location>
        <topology evidence="1">Multi-pass membrane protein</topology>
    </subcellularLocation>
</comment>
<feature type="transmembrane region" description="Helical" evidence="7">
    <location>
        <begin position="12"/>
        <end position="38"/>
    </location>
</feature>
<dbReference type="InterPro" id="IPR048279">
    <property type="entry name" value="MdtK-like"/>
</dbReference>
<evidence type="ECO:0000256" key="1">
    <source>
        <dbReference type="ARBA" id="ARBA00004651"/>
    </source>
</evidence>
<comment type="caution">
    <text evidence="8">The sequence shown here is derived from an EMBL/GenBank/DDBJ whole genome shotgun (WGS) entry which is preliminary data.</text>
</comment>
<feature type="transmembrane region" description="Helical" evidence="7">
    <location>
        <begin position="272"/>
        <end position="303"/>
    </location>
</feature>
<feature type="transmembrane region" description="Helical" evidence="7">
    <location>
        <begin position="50"/>
        <end position="72"/>
    </location>
</feature>
<dbReference type="InterPro" id="IPR051327">
    <property type="entry name" value="MATE_MepA_subfamily"/>
</dbReference>
<dbReference type="GO" id="GO:0005886">
    <property type="term" value="C:plasma membrane"/>
    <property type="evidence" value="ECO:0007669"/>
    <property type="project" value="UniProtKB-SubCell"/>
</dbReference>
<dbReference type="GO" id="GO:0042910">
    <property type="term" value="F:xenobiotic transmembrane transporter activity"/>
    <property type="evidence" value="ECO:0007669"/>
    <property type="project" value="InterPro"/>
</dbReference>
<keyword evidence="6 7" id="KW-0472">Membrane</keyword>
<evidence type="ECO:0000256" key="7">
    <source>
        <dbReference type="SAM" id="Phobius"/>
    </source>
</evidence>
<evidence type="ECO:0000256" key="3">
    <source>
        <dbReference type="ARBA" id="ARBA00022475"/>
    </source>
</evidence>
<feature type="transmembrane region" description="Helical" evidence="7">
    <location>
        <begin position="357"/>
        <end position="379"/>
    </location>
</feature>